<reference evidence="1 2" key="1">
    <citation type="submission" date="2008-10" db="EMBL/GenBank/DDBJ databases">
        <title>Draft genome sequence of Bifidobacterium catenulatum (DSM 16992).</title>
        <authorList>
            <person name="Sudarsanam P."/>
            <person name="Ley R."/>
            <person name="Guruge J."/>
            <person name="Turnbaugh P.J."/>
            <person name="Mahowald M."/>
            <person name="Liep D."/>
            <person name="Gordon J."/>
        </authorList>
    </citation>
    <scope>NUCLEOTIDE SEQUENCE [LARGE SCALE GENOMIC DNA]</scope>
    <source>
        <strain evidence="1 2">DSM 16992</strain>
    </source>
</reference>
<dbReference type="Proteomes" id="UP000003882">
    <property type="component" value="Unassembled WGS sequence"/>
</dbReference>
<proteinExistence type="predicted"/>
<dbReference type="AlphaFoldDB" id="B6XVP6"/>
<evidence type="ECO:0000313" key="1">
    <source>
        <dbReference type="EMBL" id="EEB21217.1"/>
    </source>
</evidence>
<sequence>MQLTTDVYITAKSPLCKSRRVIGKYLHGSAKEKICGIGK</sequence>
<accession>B6XVP6</accession>
<dbReference type="EMBL" id="ABXY01000017">
    <property type="protein sequence ID" value="EEB21217.1"/>
    <property type="molecule type" value="Genomic_DNA"/>
</dbReference>
<protein>
    <submittedName>
        <fullName evidence="1">Uncharacterized protein</fullName>
    </submittedName>
</protein>
<evidence type="ECO:0000313" key="2">
    <source>
        <dbReference type="Proteomes" id="UP000003882"/>
    </source>
</evidence>
<gene>
    <name evidence="1" type="ORF">BIFCAT_01309</name>
</gene>
<name>B6XVP6_9BIFI</name>
<comment type="caution">
    <text evidence="1">The sequence shown here is derived from an EMBL/GenBank/DDBJ whole genome shotgun (WGS) entry which is preliminary data.</text>
</comment>
<reference evidence="1 2" key="2">
    <citation type="submission" date="2008-10" db="EMBL/GenBank/DDBJ databases">
        <authorList>
            <person name="Fulton L."/>
            <person name="Clifton S."/>
            <person name="Fulton B."/>
            <person name="Xu J."/>
            <person name="Minx P."/>
            <person name="Pepin K.H."/>
            <person name="Johnson M."/>
            <person name="Bhonagiri V."/>
            <person name="Nash W.E."/>
            <person name="Mardis E.R."/>
            <person name="Wilson R.K."/>
        </authorList>
    </citation>
    <scope>NUCLEOTIDE SEQUENCE [LARGE SCALE GENOMIC DNA]</scope>
    <source>
        <strain evidence="1 2">DSM 16992</strain>
    </source>
</reference>
<organism evidence="1 2">
    <name type="scientific">Bifidobacterium catenulatum DSM 16992 = JCM 1194 = LMG 11043</name>
    <dbReference type="NCBI Taxonomy" id="566552"/>
    <lineage>
        <taxon>Bacteria</taxon>
        <taxon>Bacillati</taxon>
        <taxon>Actinomycetota</taxon>
        <taxon>Actinomycetes</taxon>
        <taxon>Bifidobacteriales</taxon>
        <taxon>Bifidobacteriaceae</taxon>
        <taxon>Bifidobacterium</taxon>
    </lineage>
</organism>